<proteinExistence type="inferred from homology"/>
<comment type="similarity">
    <text evidence="1">Belongs to the type-I restriction system S methylase family.</text>
</comment>
<dbReference type="GO" id="GO:0009307">
    <property type="term" value="P:DNA restriction-modification system"/>
    <property type="evidence" value="ECO:0007669"/>
    <property type="project" value="UniProtKB-KW"/>
</dbReference>
<feature type="domain" description="Type I restriction modification DNA specificity" evidence="4">
    <location>
        <begin position="252"/>
        <end position="411"/>
    </location>
</feature>
<dbReference type="CDD" id="cd17283">
    <property type="entry name" value="RMtype1_S_Hpy180ORF7835P_TRD2-CR2_like"/>
    <property type="match status" value="1"/>
</dbReference>
<evidence type="ECO:0000313" key="6">
    <source>
        <dbReference type="Proteomes" id="UP000184268"/>
    </source>
</evidence>
<keyword evidence="6" id="KW-1185">Reference proteome</keyword>
<dbReference type="STRING" id="299255.SAMN02745129_3312"/>
<evidence type="ECO:0000259" key="4">
    <source>
        <dbReference type="Pfam" id="PF01420"/>
    </source>
</evidence>
<evidence type="ECO:0000256" key="1">
    <source>
        <dbReference type="ARBA" id="ARBA00010923"/>
    </source>
</evidence>
<dbReference type="PANTHER" id="PTHR30408:SF12">
    <property type="entry name" value="TYPE I RESTRICTION ENZYME MJAVIII SPECIFICITY SUBUNIT"/>
    <property type="match status" value="1"/>
</dbReference>
<sequence>MQAGQGRYMPYPRYKESKVEGLSEVPEHWQEPTRVKFESSLKGRLGWQGLKASEYRDEGPHVVSSAHFRNCAVEWERCPRVSMERYNLDSNIQLREGDILLMKDGAAMGKMAFVDSLPGPSCLNSHLLLFRPLIIDGAEPSYVPKFLFYFLLTELFQGFIKVNGTGATFLGISQQAIGNYSFYLPPYDEQRTIAAFLDYETARIDDLIAKQQRLIELLKEKRQAVISHAVTKGLNPDTPLKDSGIEWLGQVPEHWEVMAIKRLSKVMRGASPRPIDDPKYFDDEGSYAWVRIADVSASGMYLNTTKQQLSPLGSSLSVKLEPGELFLSIAGTVGKPCITGVKACIHDGFVYFPELSIEPKFLYYLFAAGEAYKGLGKMGTQLNLNTDTVGNIKIGVPKSEKEIEGIASYLDVKFEEYERLISVAQSAIDLMQERRTALISAAVTGKIDLRDWERPETNHVA</sequence>
<dbReference type="GO" id="GO:0003677">
    <property type="term" value="F:DNA binding"/>
    <property type="evidence" value="ECO:0007669"/>
    <property type="project" value="UniProtKB-KW"/>
</dbReference>
<feature type="domain" description="Type I restriction modification DNA specificity" evidence="4">
    <location>
        <begin position="87"/>
        <end position="215"/>
    </location>
</feature>
<keyword evidence="3" id="KW-0238">DNA-binding</keyword>
<dbReference type="Gene3D" id="3.90.220.20">
    <property type="entry name" value="DNA methylase specificity domains"/>
    <property type="match status" value="2"/>
</dbReference>
<dbReference type="Gene3D" id="1.10.287.1120">
    <property type="entry name" value="Bipartite methylase S protein"/>
    <property type="match status" value="1"/>
</dbReference>
<dbReference type="Proteomes" id="UP000184268">
    <property type="component" value="Unassembled WGS sequence"/>
</dbReference>
<dbReference type="Pfam" id="PF01420">
    <property type="entry name" value="Methylase_S"/>
    <property type="match status" value="2"/>
</dbReference>
<evidence type="ECO:0000256" key="2">
    <source>
        <dbReference type="ARBA" id="ARBA00022747"/>
    </source>
</evidence>
<dbReference type="InterPro" id="IPR052021">
    <property type="entry name" value="Type-I_RS_S_subunit"/>
</dbReference>
<dbReference type="AlphaFoldDB" id="A0A1M5X805"/>
<dbReference type="SUPFAM" id="SSF116734">
    <property type="entry name" value="DNA methylase specificity domain"/>
    <property type="match status" value="2"/>
</dbReference>
<reference evidence="5 6" key="1">
    <citation type="submission" date="2016-11" db="EMBL/GenBank/DDBJ databases">
        <authorList>
            <person name="Jaros S."/>
            <person name="Januszkiewicz K."/>
            <person name="Wedrychowicz H."/>
        </authorList>
    </citation>
    <scope>NUCLEOTIDE SEQUENCE [LARGE SCALE GENOMIC DNA]</scope>
    <source>
        <strain evidence="5 6">DSM 16917</strain>
    </source>
</reference>
<name>A0A1M5X805_9GAMM</name>
<keyword evidence="2" id="KW-0680">Restriction system</keyword>
<dbReference type="InterPro" id="IPR000055">
    <property type="entry name" value="Restrct_endonuc_typeI_TRD"/>
</dbReference>
<dbReference type="PANTHER" id="PTHR30408">
    <property type="entry name" value="TYPE-1 RESTRICTION ENZYME ECOKI SPECIFICITY PROTEIN"/>
    <property type="match status" value="1"/>
</dbReference>
<organism evidence="5 6">
    <name type="scientific">Ferrimonas marina</name>
    <dbReference type="NCBI Taxonomy" id="299255"/>
    <lineage>
        <taxon>Bacteria</taxon>
        <taxon>Pseudomonadati</taxon>
        <taxon>Pseudomonadota</taxon>
        <taxon>Gammaproteobacteria</taxon>
        <taxon>Alteromonadales</taxon>
        <taxon>Ferrimonadaceae</taxon>
        <taxon>Ferrimonas</taxon>
    </lineage>
</organism>
<dbReference type="EMBL" id="FQXG01000005">
    <property type="protein sequence ID" value="SHH95906.1"/>
    <property type="molecule type" value="Genomic_DNA"/>
</dbReference>
<evidence type="ECO:0000313" key="5">
    <source>
        <dbReference type="EMBL" id="SHH95906.1"/>
    </source>
</evidence>
<protein>
    <submittedName>
        <fullName evidence="5">Type I restriction enzyme, S subunit</fullName>
    </submittedName>
</protein>
<dbReference type="InterPro" id="IPR044946">
    <property type="entry name" value="Restrct_endonuc_typeI_TRD_sf"/>
</dbReference>
<evidence type="ECO:0000256" key="3">
    <source>
        <dbReference type="ARBA" id="ARBA00023125"/>
    </source>
</evidence>
<accession>A0A1M5X805</accession>
<gene>
    <name evidence="5" type="ORF">SAMN02745129_3312</name>
</gene>